<evidence type="ECO:0000256" key="3">
    <source>
        <dbReference type="ARBA" id="ARBA00022606"/>
    </source>
</evidence>
<keyword evidence="11" id="KW-1185">Reference proteome</keyword>
<dbReference type="GO" id="GO:0005549">
    <property type="term" value="F:odorant binding"/>
    <property type="evidence" value="ECO:0007669"/>
    <property type="project" value="InterPro"/>
</dbReference>
<dbReference type="GO" id="GO:0005886">
    <property type="term" value="C:plasma membrane"/>
    <property type="evidence" value="ECO:0007669"/>
    <property type="project" value="UniProtKB-SubCell"/>
</dbReference>
<dbReference type="InterPro" id="IPR004117">
    <property type="entry name" value="7tm6_olfct_rcpt"/>
</dbReference>
<reference evidence="10 11" key="1">
    <citation type="journal article" date="2015" name="Nat. Commun.">
        <title>Outbred genome sequencing and CRISPR/Cas9 gene editing in butterflies.</title>
        <authorList>
            <person name="Li X."/>
            <person name="Fan D."/>
            <person name="Zhang W."/>
            <person name="Liu G."/>
            <person name="Zhang L."/>
            <person name="Zhao L."/>
            <person name="Fang X."/>
            <person name="Chen L."/>
            <person name="Dong Y."/>
            <person name="Chen Y."/>
            <person name="Ding Y."/>
            <person name="Zhao R."/>
            <person name="Feng M."/>
            <person name="Zhu Y."/>
            <person name="Feng Y."/>
            <person name="Jiang X."/>
            <person name="Zhu D."/>
            <person name="Xiang H."/>
            <person name="Feng X."/>
            <person name="Li S."/>
            <person name="Wang J."/>
            <person name="Zhang G."/>
            <person name="Kronforst M.R."/>
            <person name="Wang W."/>
        </authorList>
    </citation>
    <scope>NUCLEOTIDE SEQUENCE [LARGE SCALE GENOMIC DNA]</scope>
    <source>
        <strain evidence="10">Ya'a_city_454_Px</strain>
        <tissue evidence="10">Whole body</tissue>
    </source>
</reference>
<keyword evidence="9" id="KW-0807">Transducer</keyword>
<name>A0A194PMT3_PAPXU</name>
<dbReference type="GO" id="GO:0004984">
    <property type="term" value="F:olfactory receptor activity"/>
    <property type="evidence" value="ECO:0007669"/>
    <property type="project" value="InterPro"/>
</dbReference>
<keyword evidence="6" id="KW-1133">Transmembrane helix</keyword>
<keyword evidence="3" id="KW-0716">Sensory transduction</keyword>
<dbReference type="PANTHER" id="PTHR21137">
    <property type="entry name" value="ODORANT RECEPTOR"/>
    <property type="match status" value="1"/>
</dbReference>
<gene>
    <name evidence="10" type="ORF">RR46_06754</name>
</gene>
<keyword evidence="2" id="KW-1003">Cell membrane</keyword>
<protein>
    <submittedName>
        <fullName evidence="10">Putative odorant receptor 94a</fullName>
    </submittedName>
</protein>
<evidence type="ECO:0000256" key="8">
    <source>
        <dbReference type="ARBA" id="ARBA00023170"/>
    </source>
</evidence>
<evidence type="ECO:0000256" key="9">
    <source>
        <dbReference type="ARBA" id="ARBA00023224"/>
    </source>
</evidence>
<keyword evidence="5" id="KW-0552">Olfaction</keyword>
<sequence>MHLYVLVCSINICCSVIQLNLDNVATSQKIWVFEYVSALSIQLFLLCWHSNEIKVESDRADRGVYESNWWKADPSERKQLLLLAGKLAPPYIMKAGPFTDLSIPTFIDLSDVLTVKENIVMHLHIYEKKFKDMCEVNQPALGQCG</sequence>
<evidence type="ECO:0000256" key="4">
    <source>
        <dbReference type="ARBA" id="ARBA00022692"/>
    </source>
</evidence>
<dbReference type="EMBL" id="KQ459600">
    <property type="protein sequence ID" value="KPI94303.1"/>
    <property type="molecule type" value="Genomic_DNA"/>
</dbReference>
<accession>A0A194PMT3</accession>
<keyword evidence="7" id="KW-0472">Membrane</keyword>
<dbReference type="Pfam" id="PF02949">
    <property type="entry name" value="7tm_6"/>
    <property type="match status" value="1"/>
</dbReference>
<evidence type="ECO:0000256" key="7">
    <source>
        <dbReference type="ARBA" id="ARBA00023136"/>
    </source>
</evidence>
<dbReference type="GO" id="GO:0007165">
    <property type="term" value="P:signal transduction"/>
    <property type="evidence" value="ECO:0007669"/>
    <property type="project" value="UniProtKB-KW"/>
</dbReference>
<keyword evidence="4" id="KW-0812">Transmembrane</keyword>
<organism evidence="10 11">
    <name type="scientific">Papilio xuthus</name>
    <name type="common">Asian swallowtail butterfly</name>
    <dbReference type="NCBI Taxonomy" id="66420"/>
    <lineage>
        <taxon>Eukaryota</taxon>
        <taxon>Metazoa</taxon>
        <taxon>Ecdysozoa</taxon>
        <taxon>Arthropoda</taxon>
        <taxon>Hexapoda</taxon>
        <taxon>Insecta</taxon>
        <taxon>Pterygota</taxon>
        <taxon>Neoptera</taxon>
        <taxon>Endopterygota</taxon>
        <taxon>Lepidoptera</taxon>
        <taxon>Glossata</taxon>
        <taxon>Ditrysia</taxon>
        <taxon>Papilionoidea</taxon>
        <taxon>Papilionidae</taxon>
        <taxon>Papilioninae</taxon>
        <taxon>Papilio</taxon>
    </lineage>
</organism>
<keyword evidence="8 10" id="KW-0675">Receptor</keyword>
<dbReference type="AlphaFoldDB" id="A0A194PMT3"/>
<evidence type="ECO:0000256" key="5">
    <source>
        <dbReference type="ARBA" id="ARBA00022725"/>
    </source>
</evidence>
<proteinExistence type="predicted"/>
<evidence type="ECO:0000313" key="11">
    <source>
        <dbReference type="Proteomes" id="UP000053268"/>
    </source>
</evidence>
<evidence type="ECO:0000313" key="10">
    <source>
        <dbReference type="EMBL" id="KPI94303.1"/>
    </source>
</evidence>
<evidence type="ECO:0000256" key="1">
    <source>
        <dbReference type="ARBA" id="ARBA00004651"/>
    </source>
</evidence>
<dbReference type="PANTHER" id="PTHR21137:SF35">
    <property type="entry name" value="ODORANT RECEPTOR 19A-RELATED"/>
    <property type="match status" value="1"/>
</dbReference>
<evidence type="ECO:0000256" key="2">
    <source>
        <dbReference type="ARBA" id="ARBA00022475"/>
    </source>
</evidence>
<comment type="subcellular location">
    <subcellularLocation>
        <location evidence="1">Cell membrane</location>
        <topology evidence="1">Multi-pass membrane protein</topology>
    </subcellularLocation>
</comment>
<dbReference type="Proteomes" id="UP000053268">
    <property type="component" value="Unassembled WGS sequence"/>
</dbReference>
<evidence type="ECO:0000256" key="6">
    <source>
        <dbReference type="ARBA" id="ARBA00022989"/>
    </source>
</evidence>